<dbReference type="PANTHER" id="PTHR43677:SF4">
    <property type="entry name" value="QUINONE OXIDOREDUCTASE-LIKE PROTEIN 2"/>
    <property type="match status" value="1"/>
</dbReference>
<name>A0A420KH16_9BURK</name>
<proteinExistence type="predicted"/>
<dbReference type="InterPro" id="IPR013149">
    <property type="entry name" value="ADH-like_C"/>
</dbReference>
<dbReference type="InterPro" id="IPR020843">
    <property type="entry name" value="ER"/>
</dbReference>
<feature type="domain" description="Enoyl reductase (ER)" evidence="1">
    <location>
        <begin position="13"/>
        <end position="334"/>
    </location>
</feature>
<dbReference type="InterPro" id="IPR013154">
    <property type="entry name" value="ADH-like_N"/>
</dbReference>
<dbReference type="CDD" id="cd08241">
    <property type="entry name" value="QOR1"/>
    <property type="match status" value="1"/>
</dbReference>
<comment type="caution">
    <text evidence="2">The sequence shown here is derived from an EMBL/GenBank/DDBJ whole genome shotgun (WGS) entry which is preliminary data.</text>
</comment>
<dbReference type="SUPFAM" id="SSF51735">
    <property type="entry name" value="NAD(P)-binding Rossmann-fold domains"/>
    <property type="match status" value="1"/>
</dbReference>
<dbReference type="SUPFAM" id="SSF50129">
    <property type="entry name" value="GroES-like"/>
    <property type="match status" value="1"/>
</dbReference>
<evidence type="ECO:0000259" key="1">
    <source>
        <dbReference type="SMART" id="SM00829"/>
    </source>
</evidence>
<gene>
    <name evidence="2" type="ORF">CE154_005725</name>
</gene>
<dbReference type="Pfam" id="PF00107">
    <property type="entry name" value="ADH_zinc_N"/>
    <property type="match status" value="1"/>
</dbReference>
<dbReference type="InterPro" id="IPR011032">
    <property type="entry name" value="GroES-like_sf"/>
</dbReference>
<dbReference type="PANTHER" id="PTHR43677">
    <property type="entry name" value="SHORT-CHAIN DEHYDROGENASE/REDUCTASE"/>
    <property type="match status" value="1"/>
</dbReference>
<dbReference type="SMART" id="SM00829">
    <property type="entry name" value="PKS_ER"/>
    <property type="match status" value="1"/>
</dbReference>
<dbReference type="EMBL" id="NKDB02000001">
    <property type="protein sequence ID" value="RKJ99240.1"/>
    <property type="molecule type" value="Genomic_DNA"/>
</dbReference>
<dbReference type="Gene3D" id="3.90.180.10">
    <property type="entry name" value="Medium-chain alcohol dehydrogenases, catalytic domain"/>
    <property type="match status" value="1"/>
</dbReference>
<dbReference type="GO" id="GO:0016491">
    <property type="term" value="F:oxidoreductase activity"/>
    <property type="evidence" value="ECO:0007669"/>
    <property type="project" value="InterPro"/>
</dbReference>
<dbReference type="InterPro" id="IPR036291">
    <property type="entry name" value="NAD(P)-bd_dom_sf"/>
</dbReference>
<sequence>MNTMKALVCREFGPPQDVVALQDAAPAPRVGMDEVLIEVHYATVSHATGLLIEGRYQKTPPLPFVPGTEGVGRVLACGGNVGHVRPGDLVAFICDWGAYGEQIVVHGATVYPIAAGLDALQALAVPISYGTAYAALHWRAQLRQGDTVLVLGAGSGVGAAAVELARLVEGVTVIACASSAHKRQAALQGGAHHAVGPDGLIGQVKQLTQGRGADLVFDPVGGDLLLQALRCTAQNGKIVSIGFASGTIPQVPMNILLVKNLTVFGFFYGQYIGWTPANERVKYAAQMQAMMAELFALARRGAIHPAVTQVFPMDQLCQALSALHGRNVVGKVALAIKGDIP</sequence>
<protein>
    <submittedName>
        <fullName evidence="2">NADPH:quinone oxidoreductase family protein</fullName>
    </submittedName>
</protein>
<dbReference type="AlphaFoldDB" id="A0A420KH16"/>
<accession>A0A420KH16</accession>
<organism evidence="2 3">
    <name type="scientific">Alicycliphilus denitrificans</name>
    <dbReference type="NCBI Taxonomy" id="179636"/>
    <lineage>
        <taxon>Bacteria</taxon>
        <taxon>Pseudomonadati</taxon>
        <taxon>Pseudomonadota</taxon>
        <taxon>Betaproteobacteria</taxon>
        <taxon>Burkholderiales</taxon>
        <taxon>Comamonadaceae</taxon>
        <taxon>Alicycliphilus</taxon>
    </lineage>
</organism>
<reference evidence="2 3" key="1">
    <citation type="submission" date="2018-09" db="EMBL/GenBank/DDBJ databases">
        <title>Genome comparison of Alicycliphilus sp. BQ1, a polyurethanolytic bacterium, with its closest phylogenetic relatives Alicycliphilus denitrificans BC and K601, unable to attack polyurethane.</title>
        <authorList>
            <person name="Loza-Tavera H."/>
            <person name="Lozano L."/>
            <person name="Cevallos M."/>
            <person name="Maya-Lucas O."/>
            <person name="Garcia-Mena J."/>
            <person name="Hernandez J."/>
        </authorList>
    </citation>
    <scope>NUCLEOTIDE SEQUENCE [LARGE SCALE GENOMIC DNA]</scope>
    <source>
        <strain evidence="2 3">BQ1</strain>
    </source>
</reference>
<evidence type="ECO:0000313" key="3">
    <source>
        <dbReference type="Proteomes" id="UP000216225"/>
    </source>
</evidence>
<dbReference type="Proteomes" id="UP000216225">
    <property type="component" value="Unassembled WGS sequence"/>
</dbReference>
<dbReference type="Gene3D" id="3.40.50.720">
    <property type="entry name" value="NAD(P)-binding Rossmann-like Domain"/>
    <property type="match status" value="1"/>
</dbReference>
<dbReference type="Pfam" id="PF08240">
    <property type="entry name" value="ADH_N"/>
    <property type="match status" value="1"/>
</dbReference>
<dbReference type="InterPro" id="IPR051397">
    <property type="entry name" value="Zn-ADH-like_protein"/>
</dbReference>
<dbReference type="RefSeq" id="WP_094435940.1">
    <property type="nucleotide sequence ID" value="NZ_NKDB02000001.1"/>
</dbReference>
<evidence type="ECO:0000313" key="2">
    <source>
        <dbReference type="EMBL" id="RKJ99240.1"/>
    </source>
</evidence>